<evidence type="ECO:0000313" key="1">
    <source>
        <dbReference type="EMBL" id="KAK0065858.1"/>
    </source>
</evidence>
<feature type="non-terminal residue" evidence="1">
    <location>
        <position position="58"/>
    </location>
</feature>
<organism evidence="1 2">
    <name type="scientific">Biomphalaria pfeifferi</name>
    <name type="common">Bloodfluke planorb</name>
    <name type="synonym">Freshwater snail</name>
    <dbReference type="NCBI Taxonomy" id="112525"/>
    <lineage>
        <taxon>Eukaryota</taxon>
        <taxon>Metazoa</taxon>
        <taxon>Spiralia</taxon>
        <taxon>Lophotrochozoa</taxon>
        <taxon>Mollusca</taxon>
        <taxon>Gastropoda</taxon>
        <taxon>Heterobranchia</taxon>
        <taxon>Euthyneura</taxon>
        <taxon>Panpulmonata</taxon>
        <taxon>Hygrophila</taxon>
        <taxon>Lymnaeoidea</taxon>
        <taxon>Planorbidae</taxon>
        <taxon>Biomphalaria</taxon>
    </lineage>
</organism>
<protein>
    <submittedName>
        <fullName evidence="1">Uncharacterized protein</fullName>
    </submittedName>
</protein>
<accession>A0AAD8C568</accession>
<dbReference type="Proteomes" id="UP001233172">
    <property type="component" value="Unassembled WGS sequence"/>
</dbReference>
<sequence>RNLAIKAVVTVNITNSLLGNGIDGDTATEYRSESHEYETFNITFQNPVVLTRIVIQLT</sequence>
<evidence type="ECO:0000313" key="2">
    <source>
        <dbReference type="Proteomes" id="UP001233172"/>
    </source>
</evidence>
<comment type="caution">
    <text evidence="1">The sequence shown here is derived from an EMBL/GenBank/DDBJ whole genome shotgun (WGS) entry which is preliminary data.</text>
</comment>
<keyword evidence="2" id="KW-1185">Reference proteome</keyword>
<dbReference type="AlphaFoldDB" id="A0AAD8C568"/>
<proteinExistence type="predicted"/>
<feature type="non-terminal residue" evidence="1">
    <location>
        <position position="1"/>
    </location>
</feature>
<dbReference type="EMBL" id="JASAOG010000012">
    <property type="protein sequence ID" value="KAK0065858.1"/>
    <property type="molecule type" value="Genomic_DNA"/>
</dbReference>
<name>A0AAD8C568_BIOPF</name>
<reference evidence="1" key="1">
    <citation type="journal article" date="2023" name="PLoS Negl. Trop. Dis.">
        <title>A genome sequence for Biomphalaria pfeifferi, the major vector snail for the human-infecting parasite Schistosoma mansoni.</title>
        <authorList>
            <person name="Bu L."/>
            <person name="Lu L."/>
            <person name="Laidemitt M.R."/>
            <person name="Zhang S.M."/>
            <person name="Mutuku M."/>
            <person name="Mkoji G."/>
            <person name="Steinauer M."/>
            <person name="Loker E.S."/>
        </authorList>
    </citation>
    <scope>NUCLEOTIDE SEQUENCE</scope>
    <source>
        <strain evidence="1">KasaAsao</strain>
    </source>
</reference>
<gene>
    <name evidence="1" type="ORF">Bpfe_004655</name>
</gene>
<reference evidence="1" key="2">
    <citation type="submission" date="2023-04" db="EMBL/GenBank/DDBJ databases">
        <authorList>
            <person name="Bu L."/>
            <person name="Lu L."/>
            <person name="Laidemitt M.R."/>
            <person name="Zhang S.M."/>
            <person name="Mutuku M."/>
            <person name="Mkoji G."/>
            <person name="Steinauer M."/>
            <person name="Loker E.S."/>
        </authorList>
    </citation>
    <scope>NUCLEOTIDE SEQUENCE</scope>
    <source>
        <strain evidence="1">KasaAsao</strain>
        <tissue evidence="1">Whole Snail</tissue>
    </source>
</reference>